<dbReference type="PROSITE" id="PS00122">
    <property type="entry name" value="CARBOXYLESTERASE_B_1"/>
    <property type="match status" value="1"/>
</dbReference>
<gene>
    <name evidence="6" type="ORF">HYH03_000024</name>
</gene>
<evidence type="ECO:0000313" key="6">
    <source>
        <dbReference type="EMBL" id="KAG2501517.1"/>
    </source>
</evidence>
<feature type="compositionally biased region" description="Low complexity" evidence="4">
    <location>
        <begin position="531"/>
        <end position="545"/>
    </location>
</feature>
<dbReference type="SUPFAM" id="SSF53474">
    <property type="entry name" value="alpha/beta-Hydrolases"/>
    <property type="match status" value="1"/>
</dbReference>
<dbReference type="PROSITE" id="PS00941">
    <property type="entry name" value="CARBOXYLESTERASE_B_2"/>
    <property type="match status" value="1"/>
</dbReference>
<dbReference type="EC" id="3.1.1.-" evidence="3"/>
<feature type="region of interest" description="Disordered" evidence="4">
    <location>
        <begin position="531"/>
        <end position="580"/>
    </location>
</feature>
<dbReference type="InterPro" id="IPR019826">
    <property type="entry name" value="Carboxylesterase_B_AS"/>
</dbReference>
<evidence type="ECO:0000313" key="7">
    <source>
        <dbReference type="Proteomes" id="UP000612055"/>
    </source>
</evidence>
<dbReference type="Proteomes" id="UP000612055">
    <property type="component" value="Unassembled WGS sequence"/>
</dbReference>
<protein>
    <recommendedName>
        <fullName evidence="3">Carboxylic ester hydrolase</fullName>
        <ecNumber evidence="3">3.1.1.-</ecNumber>
    </recommendedName>
</protein>
<dbReference type="PANTHER" id="PTHR11559">
    <property type="entry name" value="CARBOXYLESTERASE"/>
    <property type="match status" value="1"/>
</dbReference>
<dbReference type="InterPro" id="IPR019819">
    <property type="entry name" value="Carboxylesterase_B_CS"/>
</dbReference>
<comment type="similarity">
    <text evidence="1 3">Belongs to the type-B carboxylesterase/lipase family.</text>
</comment>
<evidence type="ECO:0000256" key="4">
    <source>
        <dbReference type="SAM" id="MobiDB-lite"/>
    </source>
</evidence>
<dbReference type="GO" id="GO:0016787">
    <property type="term" value="F:hydrolase activity"/>
    <property type="evidence" value="ECO:0007669"/>
    <property type="project" value="UniProtKB-KW"/>
</dbReference>
<dbReference type="AlphaFoldDB" id="A0A835YGT2"/>
<dbReference type="EMBL" id="JAEHOE010000001">
    <property type="protein sequence ID" value="KAG2501517.1"/>
    <property type="molecule type" value="Genomic_DNA"/>
</dbReference>
<proteinExistence type="inferred from homology"/>
<reference evidence="6" key="1">
    <citation type="journal article" date="2020" name="bioRxiv">
        <title>Comparative genomics of Chlamydomonas.</title>
        <authorList>
            <person name="Craig R.J."/>
            <person name="Hasan A.R."/>
            <person name="Ness R.W."/>
            <person name="Keightley P.D."/>
        </authorList>
    </citation>
    <scope>NUCLEOTIDE SEQUENCE</scope>
    <source>
        <strain evidence="6">CCAP 11/70</strain>
    </source>
</reference>
<dbReference type="Gene3D" id="3.40.50.1820">
    <property type="entry name" value="alpha/beta hydrolase"/>
    <property type="match status" value="1"/>
</dbReference>
<evidence type="ECO:0000256" key="3">
    <source>
        <dbReference type="RuleBase" id="RU361235"/>
    </source>
</evidence>
<dbReference type="InterPro" id="IPR050309">
    <property type="entry name" value="Type-B_Carboxylest/Lipase"/>
</dbReference>
<keyword evidence="2 3" id="KW-0378">Hydrolase</keyword>
<sequence>MMRAPKPYIEKYPDGVLDATAYRPACVASVGSGEGSEDCLTLNVWAPATRPSTLLPVRVFLHGGGYQVGTGSDPMVNGCALVSDSDIVQVTLNYSLGVLGFLALPELRDEAAGGTTGNWGLLDQRLALQWVRDNIAAFGGDPARVTLTGQSAGAYSTILHTVMPGSVGLFSAIEPLSGSMDAMAVDFLGDAFFKAGRIVEALNCSAHGYASLADCLMGVPAADLVSAKVAVQRSARDDIIPVVDGVEMPKHPLLMMRDTSIPAVPAFVHATAREGVLEVLDLISDALSYIKDISSASFEELYGVLSYVVPDGETVLAIIQALVPIPEAFVDRFHAQYNNATHGNYLEAAIAAQTDNAYLCTSRRAARAYAKKGAAVRFMVTDMALPPSTCISAIGAGVPGLGVAYLLGAFHGYDLGGSYLMPLSPTYQAFCPYFTDAEKNASAFLAGVSSAFAHTRVPLPPRGRIFQAAATDVLRNLTSWPAWTAASEPTLWFDVNEPHFVDGMATMDKTCKLWDDMWEYMVARGSEFDVPVVDASPPPSAAGRPTGKRPRPRRALRSPPARALRRPPPLRRVPSSSKRT</sequence>
<keyword evidence="7" id="KW-1185">Reference proteome</keyword>
<dbReference type="OrthoDB" id="2012139at2759"/>
<evidence type="ECO:0000256" key="1">
    <source>
        <dbReference type="ARBA" id="ARBA00005964"/>
    </source>
</evidence>
<feature type="compositionally biased region" description="Basic residues" evidence="4">
    <location>
        <begin position="546"/>
        <end position="556"/>
    </location>
</feature>
<organism evidence="6 7">
    <name type="scientific">Edaphochlamys debaryana</name>
    <dbReference type="NCBI Taxonomy" id="47281"/>
    <lineage>
        <taxon>Eukaryota</taxon>
        <taxon>Viridiplantae</taxon>
        <taxon>Chlorophyta</taxon>
        <taxon>core chlorophytes</taxon>
        <taxon>Chlorophyceae</taxon>
        <taxon>CS clade</taxon>
        <taxon>Chlamydomonadales</taxon>
        <taxon>Chlamydomonadales incertae sedis</taxon>
        <taxon>Edaphochlamys</taxon>
    </lineage>
</organism>
<accession>A0A835YGT2</accession>
<dbReference type="InterPro" id="IPR029058">
    <property type="entry name" value="AB_hydrolase_fold"/>
</dbReference>
<name>A0A835YGT2_9CHLO</name>
<evidence type="ECO:0000259" key="5">
    <source>
        <dbReference type="Pfam" id="PF00135"/>
    </source>
</evidence>
<dbReference type="InterPro" id="IPR002018">
    <property type="entry name" value="CarbesteraseB"/>
</dbReference>
<dbReference type="Pfam" id="PF00135">
    <property type="entry name" value="COesterase"/>
    <property type="match status" value="1"/>
</dbReference>
<comment type="caution">
    <text evidence="6">The sequence shown here is derived from an EMBL/GenBank/DDBJ whole genome shotgun (WGS) entry which is preliminary data.</text>
</comment>
<evidence type="ECO:0000256" key="2">
    <source>
        <dbReference type="ARBA" id="ARBA00022801"/>
    </source>
</evidence>
<feature type="domain" description="Carboxylesterase type B" evidence="5">
    <location>
        <begin position="5"/>
        <end position="496"/>
    </location>
</feature>